<reference evidence="7" key="2">
    <citation type="submission" date="2020-09" db="EMBL/GenBank/DDBJ databases">
        <authorList>
            <person name="Sun Q."/>
            <person name="Zhou Y."/>
        </authorList>
    </citation>
    <scope>NUCLEOTIDE SEQUENCE</scope>
    <source>
        <strain evidence="7">CGMCC 4.7299</strain>
    </source>
</reference>
<organism evidence="7 8">
    <name type="scientific">Mangrovihabitans endophyticus</name>
    <dbReference type="NCBI Taxonomy" id="1751298"/>
    <lineage>
        <taxon>Bacteria</taxon>
        <taxon>Bacillati</taxon>
        <taxon>Actinomycetota</taxon>
        <taxon>Actinomycetes</taxon>
        <taxon>Micromonosporales</taxon>
        <taxon>Micromonosporaceae</taxon>
        <taxon>Mangrovihabitans</taxon>
    </lineage>
</organism>
<evidence type="ECO:0000256" key="3">
    <source>
        <dbReference type="ARBA" id="ARBA00030238"/>
    </source>
</evidence>
<dbReference type="Pfam" id="PF13620">
    <property type="entry name" value="CarboxypepD_reg"/>
    <property type="match status" value="1"/>
</dbReference>
<feature type="region of interest" description="Disordered" evidence="4">
    <location>
        <begin position="418"/>
        <end position="782"/>
    </location>
</feature>
<feature type="compositionally biased region" description="Basic and acidic residues" evidence="4">
    <location>
        <begin position="755"/>
        <end position="782"/>
    </location>
</feature>
<feature type="compositionally biased region" description="Gly residues" evidence="4">
    <location>
        <begin position="671"/>
        <end position="711"/>
    </location>
</feature>
<comment type="catalytic activity">
    <reaction evidence="1">
        <text>Endohydrolysis of (1-&gt;4)-alpha-D-glucosidic linkages in polysaccharides containing three or more (1-&gt;4)-alpha-linked D-glucose units.</text>
        <dbReference type="EC" id="3.2.1.1"/>
    </reaction>
</comment>
<keyword evidence="5" id="KW-0812">Transmembrane</keyword>
<evidence type="ECO:0000256" key="2">
    <source>
        <dbReference type="ARBA" id="ARBA00012595"/>
    </source>
</evidence>
<dbReference type="AlphaFoldDB" id="A0A8J3BZ90"/>
<keyword evidence="5" id="KW-1133">Transmembrane helix</keyword>
<feature type="compositionally biased region" description="Gly residues" evidence="4">
    <location>
        <begin position="546"/>
        <end position="561"/>
    </location>
</feature>
<dbReference type="Proteomes" id="UP000656042">
    <property type="component" value="Unassembled WGS sequence"/>
</dbReference>
<feature type="compositionally biased region" description="Acidic residues" evidence="4">
    <location>
        <begin position="254"/>
        <end position="265"/>
    </location>
</feature>
<feature type="region of interest" description="Disordered" evidence="4">
    <location>
        <begin position="314"/>
        <end position="339"/>
    </location>
</feature>
<name>A0A8J3BZ90_9ACTN</name>
<dbReference type="GO" id="GO:0030246">
    <property type="term" value="F:carbohydrate binding"/>
    <property type="evidence" value="ECO:0007669"/>
    <property type="project" value="InterPro"/>
</dbReference>
<feature type="compositionally biased region" description="Low complexity" evidence="4">
    <location>
        <begin position="234"/>
        <end position="253"/>
    </location>
</feature>
<dbReference type="GO" id="GO:0004556">
    <property type="term" value="F:alpha-amylase activity"/>
    <property type="evidence" value="ECO:0007669"/>
    <property type="project" value="UniProtKB-EC"/>
</dbReference>
<reference evidence="7" key="1">
    <citation type="journal article" date="2014" name="Int. J. Syst. Evol. Microbiol.">
        <title>Complete genome sequence of Corynebacterium casei LMG S-19264T (=DSM 44701T), isolated from a smear-ripened cheese.</title>
        <authorList>
            <consortium name="US DOE Joint Genome Institute (JGI-PGF)"/>
            <person name="Walter F."/>
            <person name="Albersmeier A."/>
            <person name="Kalinowski J."/>
            <person name="Ruckert C."/>
        </authorList>
    </citation>
    <scope>NUCLEOTIDE SEQUENCE</scope>
    <source>
        <strain evidence="7">CGMCC 4.7299</strain>
    </source>
</reference>
<feature type="compositionally biased region" description="Low complexity" evidence="4">
    <location>
        <begin position="266"/>
        <end position="279"/>
    </location>
</feature>
<protein>
    <recommendedName>
        <fullName evidence="2">alpha-amylase</fullName>
        <ecNumber evidence="2">3.2.1.1</ecNumber>
    </recommendedName>
    <alternativeName>
        <fullName evidence="3">1,4-alpha-D-glucan glucanohydrolase</fullName>
    </alternativeName>
</protein>
<dbReference type="Gene3D" id="2.60.40.10">
    <property type="entry name" value="Immunoglobulins"/>
    <property type="match status" value="1"/>
</dbReference>
<evidence type="ECO:0000313" key="8">
    <source>
        <dbReference type="Proteomes" id="UP000656042"/>
    </source>
</evidence>
<dbReference type="Gene3D" id="2.60.40.1120">
    <property type="entry name" value="Carboxypeptidase-like, regulatory domain"/>
    <property type="match status" value="1"/>
</dbReference>
<evidence type="ECO:0000256" key="6">
    <source>
        <dbReference type="SAM" id="SignalP"/>
    </source>
</evidence>
<dbReference type="GO" id="GO:0005975">
    <property type="term" value="P:carbohydrate metabolic process"/>
    <property type="evidence" value="ECO:0007669"/>
    <property type="project" value="UniProtKB-ARBA"/>
</dbReference>
<evidence type="ECO:0000256" key="5">
    <source>
        <dbReference type="SAM" id="Phobius"/>
    </source>
</evidence>
<evidence type="ECO:0000256" key="1">
    <source>
        <dbReference type="ARBA" id="ARBA00000548"/>
    </source>
</evidence>
<feature type="compositionally biased region" description="Gly residues" evidence="4">
    <location>
        <begin position="568"/>
        <end position="592"/>
    </location>
</feature>
<sequence>MTTHLRARAVQAGALVALAGGTVALAASPALAAPPDVQITSLSATNVDAGGRTTMRYTVRNPSQDEPASVRVNVSGMDCAGDCSPSVTLQPGGSQDFTANLTAGPVDDGKTKTVKVQVKATANGESGTASQNVTVRGPDKPAQVRQISGRVRDPDGKAISGAQVLMKDSGNHQYSTTTNGDGRFVFTSSDGKPITPGTISIGAIKDDFNPASTNVQAGANKTVNVTLTLKPIAAASPSATPSETASPTPSATEEATEEATDEATEEASNPATDPAANADDSGSGSMLFIIIGGLLVAAGVGAIVLVLMRRREAGGDDPGADDPDGANVPGAAPYGGMADATRVGAPMGGSNANDATMVATLGPGSLSDAQTMLHQAVPPIPADDEFPDPYGVPAGQQWSPPPGAASAAATAAAASTPYGGGTYGGGAQPYGASEERAYGDRGYGGERERFDEPTGMYRPEQDGYPEPDYDRGGYRGAEPGGHDGYGRPTDYPPAGSGRARPEPADGGPYASGGYGHEPDRAADRGGYGSWDAPADGIDSGNAYGAPSGGNGYGDGQYGGGTDDPRGGNPYGGGTQQYGGGRYGGDPRGGGTYDGTQQYGGTAPQQYGGNQYGGDPRGGQYDDGQYGGGTQQYGGGAAPQQYGGSQYGGDPRGGQYDEGRHSGDYGSARPGGAYGNGPSSGGGYGAGGADPRGGYGSPAGGGDGNYAGGSGQYGRDDRGGYGRPDDYRGGDYRGGYDQGGNAYDDRGGYYGGEQGGGRHGEPPRQPRESTHPGQRRPLDWLDD</sequence>
<evidence type="ECO:0000256" key="4">
    <source>
        <dbReference type="SAM" id="MobiDB-lite"/>
    </source>
</evidence>
<dbReference type="InterPro" id="IPR013783">
    <property type="entry name" value="Ig-like_fold"/>
</dbReference>
<feature type="chain" id="PRO_5035169625" description="alpha-amylase" evidence="6">
    <location>
        <begin position="33"/>
        <end position="782"/>
    </location>
</feature>
<feature type="compositionally biased region" description="Gly residues" evidence="4">
    <location>
        <begin position="418"/>
        <end position="428"/>
    </location>
</feature>
<feature type="signal peptide" evidence="6">
    <location>
        <begin position="1"/>
        <end position="32"/>
    </location>
</feature>
<keyword evidence="5" id="KW-0472">Membrane</keyword>
<dbReference type="InterPro" id="IPR013784">
    <property type="entry name" value="Carb-bd-like_fold"/>
</dbReference>
<feature type="compositionally biased region" description="Gly residues" evidence="4">
    <location>
        <begin position="624"/>
        <end position="636"/>
    </location>
</feature>
<feature type="compositionally biased region" description="Basic and acidic residues" evidence="4">
    <location>
        <begin position="433"/>
        <end position="452"/>
    </location>
</feature>
<dbReference type="EMBL" id="BMMX01000012">
    <property type="protein sequence ID" value="GGK95351.1"/>
    <property type="molecule type" value="Genomic_DNA"/>
</dbReference>
<comment type="caution">
    <text evidence="7">The sequence shown here is derived from an EMBL/GenBank/DDBJ whole genome shotgun (WGS) entry which is preliminary data.</text>
</comment>
<keyword evidence="6" id="KW-0732">Signal</keyword>
<feature type="transmembrane region" description="Helical" evidence="5">
    <location>
        <begin position="286"/>
        <end position="308"/>
    </location>
</feature>
<gene>
    <name evidence="7" type="ORF">GCM10012284_31810</name>
</gene>
<proteinExistence type="predicted"/>
<keyword evidence="8" id="KW-1185">Reference proteome</keyword>
<dbReference type="SUPFAM" id="SSF49452">
    <property type="entry name" value="Starch-binding domain-like"/>
    <property type="match status" value="1"/>
</dbReference>
<accession>A0A8J3BZ90</accession>
<dbReference type="EC" id="3.2.1.1" evidence="2"/>
<feature type="compositionally biased region" description="Basic and acidic residues" evidence="4">
    <location>
        <begin position="713"/>
        <end position="730"/>
    </location>
</feature>
<feature type="region of interest" description="Disordered" evidence="4">
    <location>
        <begin position="234"/>
        <end position="279"/>
    </location>
</feature>
<evidence type="ECO:0000313" key="7">
    <source>
        <dbReference type="EMBL" id="GGK95351.1"/>
    </source>
</evidence>